<evidence type="ECO:0000256" key="1">
    <source>
        <dbReference type="SAM" id="MobiDB-lite"/>
    </source>
</evidence>
<gene>
    <name evidence="2" type="ORF">LTR16_000524</name>
</gene>
<sequence length="196" mass="19895">MSASKNTASVAGQEGGFHPTTHGSEPLPGPKHQPGVLASANDRAPEFSAEILPAGTAPADRTFKPNPTSDVPTTNTDYSDDADAEAERTSASDTLGGATSADVHTGYGHPGQGQTSSELRNDGQHSRKRDGAGLEGVGASGVPSAKLVDAHDPEHADQRAADKEDAVVGRGSVGGDSAQDRVPESADTVAHEAPRS</sequence>
<dbReference type="Proteomes" id="UP001357485">
    <property type="component" value="Unassembled WGS sequence"/>
</dbReference>
<feature type="compositionally biased region" description="Polar residues" evidence="1">
    <location>
        <begin position="65"/>
        <end position="77"/>
    </location>
</feature>
<feature type="compositionally biased region" description="Basic and acidic residues" evidence="1">
    <location>
        <begin position="148"/>
        <end position="167"/>
    </location>
</feature>
<feature type="compositionally biased region" description="Basic and acidic residues" evidence="1">
    <location>
        <begin position="178"/>
        <end position="196"/>
    </location>
</feature>
<keyword evidence="3" id="KW-1185">Reference proteome</keyword>
<feature type="region of interest" description="Disordered" evidence="1">
    <location>
        <begin position="1"/>
        <end position="196"/>
    </location>
</feature>
<name>A0ABR0KUJ5_9PEZI</name>
<proteinExistence type="predicted"/>
<comment type="caution">
    <text evidence="2">The sequence shown here is derived from an EMBL/GenBank/DDBJ whole genome shotgun (WGS) entry which is preliminary data.</text>
</comment>
<accession>A0ABR0KUJ5</accession>
<feature type="compositionally biased region" description="Polar residues" evidence="1">
    <location>
        <begin position="1"/>
        <end position="10"/>
    </location>
</feature>
<reference evidence="2 3" key="1">
    <citation type="submission" date="2023-08" db="EMBL/GenBank/DDBJ databases">
        <title>Black Yeasts Isolated from many extreme environments.</title>
        <authorList>
            <person name="Coleine C."/>
            <person name="Stajich J.E."/>
            <person name="Selbmann L."/>
        </authorList>
    </citation>
    <scope>NUCLEOTIDE SEQUENCE [LARGE SCALE GENOMIC DNA]</scope>
    <source>
        <strain evidence="2 3">CCFEE 536</strain>
    </source>
</reference>
<protein>
    <submittedName>
        <fullName evidence="2">Uncharacterized protein</fullName>
    </submittedName>
</protein>
<organism evidence="2 3">
    <name type="scientific">Cryomyces antarcticus</name>
    <dbReference type="NCBI Taxonomy" id="329879"/>
    <lineage>
        <taxon>Eukaryota</taxon>
        <taxon>Fungi</taxon>
        <taxon>Dikarya</taxon>
        <taxon>Ascomycota</taxon>
        <taxon>Pezizomycotina</taxon>
        <taxon>Dothideomycetes</taxon>
        <taxon>Dothideomycetes incertae sedis</taxon>
        <taxon>Cryomyces</taxon>
    </lineage>
</organism>
<evidence type="ECO:0000313" key="3">
    <source>
        <dbReference type="Proteomes" id="UP001357485"/>
    </source>
</evidence>
<evidence type="ECO:0000313" key="2">
    <source>
        <dbReference type="EMBL" id="KAK5131672.1"/>
    </source>
</evidence>
<dbReference type="EMBL" id="JAVRRA010024631">
    <property type="protein sequence ID" value="KAK5131672.1"/>
    <property type="molecule type" value="Genomic_DNA"/>
</dbReference>
<feature type="compositionally biased region" description="Basic and acidic residues" evidence="1">
    <location>
        <begin position="119"/>
        <end position="132"/>
    </location>
</feature>